<sequence length="375" mass="42611">MKFLKNIFTIMTLLLSLSGAYSQVLEGHVYDMQNNALQAATVYLDGSTVATTTDAEGYFKINSNAASRATLVVSYMGYKTIRLENPFQHKKIKVLMEEDAISMQEVVLVKGPFTRKEMMKAFKEQFLGSTDAGSSCKILNEDDIYLYYDINSNTLNATSHKPIKIKNSYLGYEVFFELADFNVVYRRRSLSSFSIDKSYFSGTTFYKELSQSKKTDKRRLNSYLGSTSHFVNTIANESWDKERLALFVDGFKVDPKKYFEVSDTLGVKKITVLKEPMKQVPIYKKESPEISRKGQTITIGSQAEITGYNETEVPFNVLFNDKHQSLADFTEKVIFVDENGNYSPIYGVMVGGYMSSLKVGDMLPIDYYQTIKGKY</sequence>
<dbReference type="InterPro" id="IPR008969">
    <property type="entry name" value="CarboxyPept-like_regulatory"/>
</dbReference>
<reference evidence="2 3" key="1">
    <citation type="submission" date="2019-06" db="EMBL/GenBank/DDBJ databases">
        <title>Flavobacterium sp. MaA-Y11 from geoumgang.</title>
        <authorList>
            <person name="Jeong S."/>
        </authorList>
    </citation>
    <scope>NUCLEOTIDE SEQUENCE [LARGE SCALE GENOMIC DNA]</scope>
    <source>
        <strain evidence="2 3">MaA-Y11</strain>
    </source>
</reference>
<keyword evidence="2" id="KW-0378">Hydrolase</keyword>
<dbReference type="EMBL" id="VFJE01000053">
    <property type="protein sequence ID" value="TPD69849.1"/>
    <property type="molecule type" value="Genomic_DNA"/>
</dbReference>
<dbReference type="Pfam" id="PF13715">
    <property type="entry name" value="CarbopepD_reg_2"/>
    <property type="match status" value="1"/>
</dbReference>
<comment type="caution">
    <text evidence="2">The sequence shown here is derived from an EMBL/GenBank/DDBJ whole genome shotgun (WGS) entry which is preliminary data.</text>
</comment>
<name>A0A501QAC1_9FLAO</name>
<dbReference type="Proteomes" id="UP000319175">
    <property type="component" value="Unassembled WGS sequence"/>
</dbReference>
<evidence type="ECO:0000313" key="3">
    <source>
        <dbReference type="Proteomes" id="UP000319175"/>
    </source>
</evidence>
<evidence type="ECO:0000313" key="2">
    <source>
        <dbReference type="EMBL" id="TPD69849.1"/>
    </source>
</evidence>
<dbReference type="SUPFAM" id="SSF49464">
    <property type="entry name" value="Carboxypeptidase regulatory domain-like"/>
    <property type="match status" value="1"/>
</dbReference>
<keyword evidence="2" id="KW-0121">Carboxypeptidase</keyword>
<feature type="signal peptide" evidence="1">
    <location>
        <begin position="1"/>
        <end position="22"/>
    </location>
</feature>
<dbReference type="GO" id="GO:0004180">
    <property type="term" value="F:carboxypeptidase activity"/>
    <property type="evidence" value="ECO:0007669"/>
    <property type="project" value="UniProtKB-KW"/>
</dbReference>
<gene>
    <name evidence="2" type="ORF">FJA49_08055</name>
</gene>
<keyword evidence="2" id="KW-0645">Protease</keyword>
<keyword evidence="1" id="KW-0732">Signal</keyword>
<dbReference type="Gene3D" id="2.60.40.1120">
    <property type="entry name" value="Carboxypeptidase-like, regulatory domain"/>
    <property type="match status" value="1"/>
</dbReference>
<keyword evidence="3" id="KW-1185">Reference proteome</keyword>
<reference evidence="2 3" key="2">
    <citation type="submission" date="2019-06" db="EMBL/GenBank/DDBJ databases">
        <authorList>
            <person name="Seo Y."/>
        </authorList>
    </citation>
    <scope>NUCLEOTIDE SEQUENCE [LARGE SCALE GENOMIC DNA]</scope>
    <source>
        <strain evidence="2 3">MaA-Y11</strain>
    </source>
</reference>
<feature type="chain" id="PRO_5021446131" evidence="1">
    <location>
        <begin position="23"/>
        <end position="375"/>
    </location>
</feature>
<accession>A0A501QAC1</accession>
<dbReference type="AlphaFoldDB" id="A0A501QAC1"/>
<evidence type="ECO:0000256" key="1">
    <source>
        <dbReference type="SAM" id="SignalP"/>
    </source>
</evidence>
<proteinExistence type="predicted"/>
<protein>
    <submittedName>
        <fullName evidence="2">Carboxypeptidase-like regulatory domain-containing protein</fullName>
    </submittedName>
</protein>
<organism evidence="2 3">
    <name type="scientific">Flavobacterium microcysteis</name>
    <dbReference type="NCBI Taxonomy" id="2596891"/>
    <lineage>
        <taxon>Bacteria</taxon>
        <taxon>Pseudomonadati</taxon>
        <taxon>Bacteroidota</taxon>
        <taxon>Flavobacteriia</taxon>
        <taxon>Flavobacteriales</taxon>
        <taxon>Flavobacteriaceae</taxon>
        <taxon>Flavobacterium</taxon>
    </lineage>
</organism>